<accession>A0ABX6P3E0</accession>
<sequence>MSSADYARTITIPTTVANAATYTVTIAGYSPFTVTTATTAGSDLATQLRNAINGNANFAGKVSVSGRVVTIDASANVGNVSITVGPTGTVNGTEPLDADHTRTIAMTGTAVSGAQYRVVVGTDEYVYVAPTDADEFSGVTMNTIAEWFRDEMRADGYTVQTSSGTTITITAGAGLKAITATVRNAVALPTPGEVMVSSVGTGKPTISLNGLAPVAGATYVVRIGSDTFTSDKATLTEIATDLRDKIHAHGTYNADAVRFVSLAQSWDAILGELEARIELGEAIEVVRTVTPTGSPTLAKLTLTGDVANVAFTVGKVVVRGDDVVQQSGNQPQRAASSTVRQQSVIEFEAGLPANVSYTVVIDGRTYSATPSDKVPNTGPASSPS</sequence>
<evidence type="ECO:0008006" key="3">
    <source>
        <dbReference type="Google" id="ProtNLM"/>
    </source>
</evidence>
<organism evidence="1 2">
    <name type="scientific">Ramlibacter terrae</name>
    <dbReference type="NCBI Taxonomy" id="2732511"/>
    <lineage>
        <taxon>Bacteria</taxon>
        <taxon>Pseudomonadati</taxon>
        <taxon>Pseudomonadota</taxon>
        <taxon>Betaproteobacteria</taxon>
        <taxon>Burkholderiales</taxon>
        <taxon>Comamonadaceae</taxon>
        <taxon>Ramlibacter</taxon>
    </lineage>
</organism>
<protein>
    <recommendedName>
        <fullName evidence="3">Baseplate protein J-like domain-containing protein</fullName>
    </recommendedName>
</protein>
<evidence type="ECO:0000313" key="2">
    <source>
        <dbReference type="Proteomes" id="UP000500826"/>
    </source>
</evidence>
<reference evidence="1 2" key="1">
    <citation type="submission" date="2020-05" db="EMBL/GenBank/DDBJ databases">
        <title>Ramlibacter rhizophilus sp. nov., isolated from rhizosphere soil of national flower Mugunghwa from South Korea.</title>
        <authorList>
            <person name="Zheng-Fei Y."/>
            <person name="Huan T."/>
        </authorList>
    </citation>
    <scope>NUCLEOTIDE SEQUENCE [LARGE SCALE GENOMIC DNA]</scope>
    <source>
        <strain evidence="1 2">H242</strain>
    </source>
</reference>
<dbReference type="Proteomes" id="UP000500826">
    <property type="component" value="Chromosome"/>
</dbReference>
<keyword evidence="2" id="KW-1185">Reference proteome</keyword>
<proteinExistence type="predicted"/>
<dbReference type="EMBL" id="CP053418">
    <property type="protein sequence ID" value="QJW84641.1"/>
    <property type="molecule type" value="Genomic_DNA"/>
</dbReference>
<gene>
    <name evidence="1" type="ORF">HK414_15970</name>
</gene>
<name>A0ABX6P3E0_9BURK</name>
<reference evidence="1 2" key="2">
    <citation type="submission" date="2020-05" db="EMBL/GenBank/DDBJ databases">
        <authorList>
            <person name="Khan S.A."/>
            <person name="Jeon C.O."/>
            <person name="Chun B.H."/>
        </authorList>
    </citation>
    <scope>NUCLEOTIDE SEQUENCE [LARGE SCALE GENOMIC DNA]</scope>
    <source>
        <strain evidence="1 2">H242</strain>
    </source>
</reference>
<evidence type="ECO:0000313" key="1">
    <source>
        <dbReference type="EMBL" id="QJW84641.1"/>
    </source>
</evidence>